<evidence type="ECO:0000256" key="2">
    <source>
        <dbReference type="ARBA" id="ARBA00023136"/>
    </source>
</evidence>
<evidence type="ECO:0000256" key="1">
    <source>
        <dbReference type="ARBA" id="ARBA00004442"/>
    </source>
</evidence>
<reference evidence="4 5" key="1">
    <citation type="submission" date="2022-02" db="EMBL/GenBank/DDBJ databases">
        <authorList>
            <person name="Min J."/>
        </authorList>
    </citation>
    <scope>NUCLEOTIDE SEQUENCE [LARGE SCALE GENOMIC DNA]</scope>
    <source>
        <strain evidence="4 5">GR10-1</strain>
    </source>
</reference>
<comment type="subcellular location">
    <subcellularLocation>
        <location evidence="1">Cell outer membrane</location>
    </subcellularLocation>
</comment>
<proteinExistence type="predicted"/>
<comment type="caution">
    <text evidence="4">The sequence shown here is derived from an EMBL/GenBank/DDBJ whole genome shotgun (WGS) entry which is preliminary data.</text>
</comment>
<gene>
    <name evidence="4" type="ORF">MKP09_14215</name>
</gene>
<dbReference type="Gene3D" id="2.40.170.20">
    <property type="entry name" value="TonB-dependent receptor, beta-barrel domain"/>
    <property type="match status" value="1"/>
</dbReference>
<evidence type="ECO:0000256" key="3">
    <source>
        <dbReference type="ARBA" id="ARBA00023237"/>
    </source>
</evidence>
<organism evidence="4 5">
    <name type="scientific">Niabella ginsengisoli</name>
    <dbReference type="NCBI Taxonomy" id="522298"/>
    <lineage>
        <taxon>Bacteria</taxon>
        <taxon>Pseudomonadati</taxon>
        <taxon>Bacteroidota</taxon>
        <taxon>Chitinophagia</taxon>
        <taxon>Chitinophagales</taxon>
        <taxon>Chitinophagaceae</taxon>
        <taxon>Niabella</taxon>
    </lineage>
</organism>
<dbReference type="EMBL" id="JAKWBL010000002">
    <property type="protein sequence ID" value="MCH5598977.1"/>
    <property type="molecule type" value="Genomic_DNA"/>
</dbReference>
<sequence>MPHIYQGLIGRVNYDYDNKYLLEINMGYNGSNRFAKGRQYQLFPSVSAGWIISNEKFLSESNVLNFLKLRGSFGQVGNDKLGGFSYYYRYTYVNGASYSFGETNNPDIVGLQEGRLPSISIGWEMATKYNVAFETRWLKSRLSFNVDLFKERRTDILAEPGKFLLVAGINSLAPENIGVVNNKGYDLELGWQEQLSSGFSYFAKAIYSNAKNTIAERNEANQPYDYLRETGRSIGQFLVTSLTASSSLTNK</sequence>
<keyword evidence="5" id="KW-1185">Reference proteome</keyword>
<dbReference type="SUPFAM" id="SSF56935">
    <property type="entry name" value="Porins"/>
    <property type="match status" value="1"/>
</dbReference>
<keyword evidence="2" id="KW-0472">Membrane</keyword>
<keyword evidence="3" id="KW-0998">Cell outer membrane</keyword>
<dbReference type="RefSeq" id="WP_240830638.1">
    <property type="nucleotide sequence ID" value="NZ_JAKWBL010000002.1"/>
</dbReference>
<protein>
    <submittedName>
        <fullName evidence="4">TonB-dependent receptor</fullName>
    </submittedName>
</protein>
<evidence type="ECO:0000313" key="5">
    <source>
        <dbReference type="Proteomes" id="UP001202248"/>
    </source>
</evidence>
<dbReference type="InterPro" id="IPR036942">
    <property type="entry name" value="Beta-barrel_TonB_sf"/>
</dbReference>
<accession>A0ABS9SKS0</accession>
<name>A0ABS9SKS0_9BACT</name>
<evidence type="ECO:0000313" key="4">
    <source>
        <dbReference type="EMBL" id="MCH5598977.1"/>
    </source>
</evidence>
<keyword evidence="4" id="KW-0675">Receptor</keyword>
<dbReference type="Proteomes" id="UP001202248">
    <property type="component" value="Unassembled WGS sequence"/>
</dbReference>